<reference evidence="2 3" key="1">
    <citation type="submission" date="2018-03" db="EMBL/GenBank/DDBJ databases">
        <title>Genomic Encyclopedia of Archaeal and Bacterial Type Strains, Phase II (KMG-II): from individual species to whole genera.</title>
        <authorList>
            <person name="Goeker M."/>
        </authorList>
    </citation>
    <scope>NUCLEOTIDE SEQUENCE [LARGE SCALE GENOMIC DNA]</scope>
    <source>
        <strain evidence="2 3">DSM 100214</strain>
    </source>
</reference>
<organism evidence="2 3">
    <name type="scientific">Dysgonomonas alginatilytica</name>
    <dbReference type="NCBI Taxonomy" id="1605892"/>
    <lineage>
        <taxon>Bacteria</taxon>
        <taxon>Pseudomonadati</taxon>
        <taxon>Bacteroidota</taxon>
        <taxon>Bacteroidia</taxon>
        <taxon>Bacteroidales</taxon>
        <taxon>Dysgonomonadaceae</taxon>
        <taxon>Dysgonomonas</taxon>
    </lineage>
</organism>
<feature type="region of interest" description="Disordered" evidence="1">
    <location>
        <begin position="1"/>
        <end position="59"/>
    </location>
</feature>
<dbReference type="RefSeq" id="WP_110311704.1">
    <property type="nucleotide sequence ID" value="NZ_QICL01000023.1"/>
</dbReference>
<proteinExistence type="predicted"/>
<accession>A0A2V3PLC5</accession>
<evidence type="ECO:0000313" key="3">
    <source>
        <dbReference type="Proteomes" id="UP000247973"/>
    </source>
</evidence>
<dbReference type="EMBL" id="QICL01000023">
    <property type="protein sequence ID" value="PXV61989.1"/>
    <property type="molecule type" value="Genomic_DNA"/>
</dbReference>
<evidence type="ECO:0000313" key="2">
    <source>
        <dbReference type="EMBL" id="PXV61989.1"/>
    </source>
</evidence>
<sequence length="59" mass="6707">MAQENDSTSKADLDRRLGAPMKKSEGLCSDKKRSESEHLHAYREDVNISNENEKAKTEK</sequence>
<gene>
    <name evidence="2" type="ORF">CLV62_12332</name>
</gene>
<comment type="caution">
    <text evidence="2">The sequence shown here is derived from an EMBL/GenBank/DDBJ whole genome shotgun (WGS) entry which is preliminary data.</text>
</comment>
<name>A0A2V3PLC5_9BACT</name>
<dbReference type="Proteomes" id="UP000247973">
    <property type="component" value="Unassembled WGS sequence"/>
</dbReference>
<dbReference type="OrthoDB" id="997668at2"/>
<evidence type="ECO:0000256" key="1">
    <source>
        <dbReference type="SAM" id="MobiDB-lite"/>
    </source>
</evidence>
<keyword evidence="3" id="KW-1185">Reference proteome</keyword>
<feature type="compositionally biased region" description="Basic and acidic residues" evidence="1">
    <location>
        <begin position="7"/>
        <end position="59"/>
    </location>
</feature>
<dbReference type="AlphaFoldDB" id="A0A2V3PLC5"/>
<protein>
    <submittedName>
        <fullName evidence="2">Uncharacterized protein</fullName>
    </submittedName>
</protein>